<feature type="domain" description="Fe/B12 periplasmic-binding" evidence="7">
    <location>
        <begin position="42"/>
        <end position="307"/>
    </location>
</feature>
<sequence>MFNRAILAVLAGAIMLAVAPLAQAVEIRHDLGTTEVPDAPKRIVVLEYSFVDSLAAVGVAPVGIADDDTRESIVPAYTAVIGDDWKSVGTRKSPSLEVIASLQPDLIIADTSRHEAIYGALSEIAPTIAFDSLTGTYQVALEAAKTIAHAVGKDAEMEARLAEHTTRMEGFKAAIGDVSAWSAQFIVDNGEGIFLHSPVSYNGSLLAWFGFNNNMPTPDGHTYEEAIVKTSLEQLSEINPQVILRGKYADPGLTDSWVGQPLYDNVEAVKTGNLVDVNAHEWSRLRGVIASEVSGANLVEIVKHLKK</sequence>
<dbReference type="PROSITE" id="PS50983">
    <property type="entry name" value="FE_B12_PBP"/>
    <property type="match status" value="1"/>
</dbReference>
<evidence type="ECO:0000259" key="7">
    <source>
        <dbReference type="PROSITE" id="PS50983"/>
    </source>
</evidence>
<dbReference type="NCBIfam" id="NF008501">
    <property type="entry name" value="PRK11411.1"/>
    <property type="match status" value="1"/>
</dbReference>
<dbReference type="SUPFAM" id="SSF53807">
    <property type="entry name" value="Helical backbone' metal receptor"/>
    <property type="match status" value="1"/>
</dbReference>
<feature type="signal peptide" evidence="6">
    <location>
        <begin position="1"/>
        <end position="24"/>
    </location>
</feature>
<evidence type="ECO:0000256" key="5">
    <source>
        <dbReference type="ARBA" id="ARBA00022729"/>
    </source>
</evidence>
<reference evidence="8 9" key="1">
    <citation type="journal article" date="2015" name="Genome Announc.">
        <title>Genome Assemblies of Three Soil-Associated Devosia species: D. insulae, D. limi, and D. soli.</title>
        <authorList>
            <person name="Hassan Y.I."/>
            <person name="Lepp D."/>
            <person name="Zhou T."/>
        </authorList>
    </citation>
    <scope>NUCLEOTIDE SEQUENCE [LARGE SCALE GENOMIC DNA]</scope>
    <source>
        <strain evidence="8 9">DS-56</strain>
    </source>
</reference>
<evidence type="ECO:0000256" key="2">
    <source>
        <dbReference type="ARBA" id="ARBA00008814"/>
    </source>
</evidence>
<keyword evidence="3" id="KW-0813">Transport</keyword>
<keyword evidence="4" id="KW-0406">Ion transport</keyword>
<dbReference type="AlphaFoldDB" id="A0A1E5XS51"/>
<evidence type="ECO:0000256" key="6">
    <source>
        <dbReference type="SAM" id="SignalP"/>
    </source>
</evidence>
<dbReference type="OrthoDB" id="9793175at2"/>
<dbReference type="Proteomes" id="UP000095463">
    <property type="component" value="Unassembled WGS sequence"/>
</dbReference>
<dbReference type="PANTHER" id="PTHR30532:SF29">
    <property type="entry name" value="FE(3+) DICITRATE-BINDING PERIPLASMIC PROTEIN"/>
    <property type="match status" value="1"/>
</dbReference>
<dbReference type="RefSeq" id="WP_069909424.1">
    <property type="nucleotide sequence ID" value="NZ_LAJE02000159.1"/>
</dbReference>
<keyword evidence="9" id="KW-1185">Reference proteome</keyword>
<dbReference type="InterPro" id="IPR051313">
    <property type="entry name" value="Bact_iron-sidero_bind"/>
</dbReference>
<protein>
    <submittedName>
        <fullName evidence="8">ABC transporter substrate-binding protein</fullName>
    </submittedName>
</protein>
<keyword evidence="4" id="KW-0410">Iron transport</keyword>
<organism evidence="8 9">
    <name type="scientific">Devosia insulae DS-56</name>
    <dbReference type="NCBI Taxonomy" id="1116389"/>
    <lineage>
        <taxon>Bacteria</taxon>
        <taxon>Pseudomonadati</taxon>
        <taxon>Pseudomonadota</taxon>
        <taxon>Alphaproteobacteria</taxon>
        <taxon>Hyphomicrobiales</taxon>
        <taxon>Devosiaceae</taxon>
        <taxon>Devosia</taxon>
    </lineage>
</organism>
<evidence type="ECO:0000256" key="4">
    <source>
        <dbReference type="ARBA" id="ARBA00022496"/>
    </source>
</evidence>
<keyword evidence="4" id="KW-0408">Iron</keyword>
<comment type="caution">
    <text evidence="8">The sequence shown here is derived from an EMBL/GenBank/DDBJ whole genome shotgun (WGS) entry which is preliminary data.</text>
</comment>
<dbReference type="PANTHER" id="PTHR30532">
    <property type="entry name" value="IRON III DICITRATE-BINDING PERIPLASMIC PROTEIN"/>
    <property type="match status" value="1"/>
</dbReference>
<comment type="similarity">
    <text evidence="2">Belongs to the bacterial solute-binding protein 8 family.</text>
</comment>
<evidence type="ECO:0000256" key="3">
    <source>
        <dbReference type="ARBA" id="ARBA00022448"/>
    </source>
</evidence>
<dbReference type="Gene3D" id="3.40.50.1980">
    <property type="entry name" value="Nitrogenase molybdenum iron protein domain"/>
    <property type="match status" value="2"/>
</dbReference>
<evidence type="ECO:0000313" key="9">
    <source>
        <dbReference type="Proteomes" id="UP000095463"/>
    </source>
</evidence>
<evidence type="ECO:0000313" key="8">
    <source>
        <dbReference type="EMBL" id="OEO31403.1"/>
    </source>
</evidence>
<feature type="chain" id="PRO_5009190455" evidence="6">
    <location>
        <begin position="25"/>
        <end position="307"/>
    </location>
</feature>
<name>A0A1E5XS51_9HYPH</name>
<dbReference type="InterPro" id="IPR002491">
    <property type="entry name" value="ABC_transptr_periplasmic_BD"/>
</dbReference>
<evidence type="ECO:0000256" key="1">
    <source>
        <dbReference type="ARBA" id="ARBA00004196"/>
    </source>
</evidence>
<keyword evidence="5 6" id="KW-0732">Signal</keyword>
<comment type="subcellular location">
    <subcellularLocation>
        <location evidence="1">Cell envelope</location>
    </subcellularLocation>
</comment>
<proteinExistence type="inferred from homology"/>
<dbReference type="Pfam" id="PF01497">
    <property type="entry name" value="Peripla_BP_2"/>
    <property type="match status" value="1"/>
</dbReference>
<dbReference type="EMBL" id="LAJE02000159">
    <property type="protein sequence ID" value="OEO31403.1"/>
    <property type="molecule type" value="Genomic_DNA"/>
</dbReference>
<dbReference type="CDD" id="cd01146">
    <property type="entry name" value="FhuD"/>
    <property type="match status" value="1"/>
</dbReference>
<gene>
    <name evidence="8" type="ORF">VW23_016475</name>
</gene>
<dbReference type="GO" id="GO:0030288">
    <property type="term" value="C:outer membrane-bounded periplasmic space"/>
    <property type="evidence" value="ECO:0007669"/>
    <property type="project" value="TreeGrafter"/>
</dbReference>
<dbReference type="GO" id="GO:1901678">
    <property type="term" value="P:iron coordination entity transport"/>
    <property type="evidence" value="ECO:0007669"/>
    <property type="project" value="UniProtKB-ARBA"/>
</dbReference>
<accession>A0A1E5XS51</accession>